<keyword evidence="9" id="KW-0472">Membrane</keyword>
<evidence type="ECO:0000256" key="6">
    <source>
        <dbReference type="ARBA" id="ARBA00023277"/>
    </source>
</evidence>
<name>Q2J714_FRACC</name>
<keyword evidence="7" id="KW-0624">Polysaccharide degradation</keyword>
<dbReference type="STRING" id="106370.Francci3_3576"/>
<keyword evidence="5" id="KW-0378">Hydrolase</keyword>
<protein>
    <submittedName>
        <fullName evidence="10">Poly(3-hydroxybutyrate) depolymerase-like</fullName>
    </submittedName>
</protein>
<dbReference type="Gene3D" id="3.40.50.1820">
    <property type="entry name" value="alpha/beta hydrolase"/>
    <property type="match status" value="1"/>
</dbReference>
<dbReference type="InterPro" id="IPR043595">
    <property type="entry name" value="FaeB/C/D"/>
</dbReference>
<dbReference type="GO" id="GO:0030600">
    <property type="term" value="F:feruloyl esterase activity"/>
    <property type="evidence" value="ECO:0007669"/>
    <property type="project" value="InterPro"/>
</dbReference>
<accession>A0A1X1PTM6</accession>
<evidence type="ECO:0000256" key="1">
    <source>
        <dbReference type="ARBA" id="ARBA00004613"/>
    </source>
</evidence>
<evidence type="ECO:0000256" key="3">
    <source>
        <dbReference type="ARBA" id="ARBA00022651"/>
    </source>
</evidence>
<keyword evidence="6" id="KW-0119">Carbohydrate metabolism</keyword>
<feature type="transmembrane region" description="Helical" evidence="9">
    <location>
        <begin position="35"/>
        <end position="54"/>
    </location>
</feature>
<feature type="compositionally biased region" description="Low complexity" evidence="8">
    <location>
        <begin position="382"/>
        <end position="435"/>
    </location>
</feature>
<feature type="region of interest" description="Disordered" evidence="8">
    <location>
        <begin position="382"/>
        <end position="451"/>
    </location>
</feature>
<evidence type="ECO:0000313" key="10">
    <source>
        <dbReference type="EMBL" id="ABD12928.1"/>
    </source>
</evidence>
<accession>Q2J714</accession>
<keyword evidence="3" id="KW-0858">Xylan degradation</keyword>
<sequence length="451" mass="44903">MPWGARRLTVTVSFGSPTSRRRGASRPGIRATNTVWLPITAAAGVLLLLLWYAMSQEPGPAKTSATQAALGASGGRAAGAAVASAIPLPTVPPPPESGCVTGKTLPSGIGTRALRVGGTERGYVLAVPTAGPRARPLPLIFNFHDLNQTPEDLEAYTRLADQGTKAGFVVAAPIGTQMRWNFTRSKAVGPDDVLFVGALLNDLVGQMCLDAGRVFAVGYGDGANMVLTLACALPGRLAAAVTVGSSVLPGSCAKPATNVLEIHGTSDQIAPYAGGGAPRPVPFTGVVAQPVEDRLARYASALGCGGARQTSRDTAAWQRTVWSGCPAGHDVGLLAMQGAGHTWPGAQARPALGPTSVSLSATIVALTYFGYTPTPATSGLPAPAVSAGPAGPGVATSPTPAAPSAESSGPAASSGPATTPASPAAPDAAPRAEPSGQPAAGATPSSSPGRG</sequence>
<evidence type="ECO:0000256" key="7">
    <source>
        <dbReference type="ARBA" id="ARBA00023326"/>
    </source>
</evidence>
<organism evidence="10 11">
    <name type="scientific">Frankia casuarinae (strain DSM 45818 / CECT 9043 / HFP020203 / CcI3)</name>
    <dbReference type="NCBI Taxonomy" id="106370"/>
    <lineage>
        <taxon>Bacteria</taxon>
        <taxon>Bacillati</taxon>
        <taxon>Actinomycetota</taxon>
        <taxon>Actinomycetes</taxon>
        <taxon>Frankiales</taxon>
        <taxon>Frankiaceae</taxon>
        <taxon>Frankia</taxon>
    </lineage>
</organism>
<dbReference type="InterPro" id="IPR029058">
    <property type="entry name" value="AB_hydrolase_fold"/>
</dbReference>
<dbReference type="SUPFAM" id="SSF53474">
    <property type="entry name" value="alpha/beta-Hydrolases"/>
    <property type="match status" value="1"/>
</dbReference>
<keyword evidence="9" id="KW-0812">Transmembrane</keyword>
<dbReference type="KEGG" id="fra:Francci3_3576"/>
<dbReference type="AlphaFoldDB" id="Q2J714"/>
<gene>
    <name evidence="10" type="ordered locus">Francci3_3576</name>
</gene>
<dbReference type="PANTHER" id="PTHR38050">
    <property type="match status" value="1"/>
</dbReference>
<keyword evidence="9" id="KW-1133">Transmembrane helix</keyword>
<evidence type="ECO:0000313" key="11">
    <source>
        <dbReference type="Proteomes" id="UP000001937"/>
    </source>
</evidence>
<keyword evidence="2" id="KW-0964">Secreted</keyword>
<evidence type="ECO:0000256" key="4">
    <source>
        <dbReference type="ARBA" id="ARBA00022729"/>
    </source>
</evidence>
<evidence type="ECO:0000256" key="2">
    <source>
        <dbReference type="ARBA" id="ARBA00022525"/>
    </source>
</evidence>
<comment type="subcellular location">
    <subcellularLocation>
        <location evidence="1">Secreted</location>
    </subcellularLocation>
</comment>
<dbReference type="Pfam" id="PF10503">
    <property type="entry name" value="Esterase_PHB"/>
    <property type="match status" value="1"/>
</dbReference>
<dbReference type="eggNOG" id="COG3509">
    <property type="taxonomic scope" value="Bacteria"/>
</dbReference>
<dbReference type="HOGENOM" id="CLU_651736_0_0_11"/>
<dbReference type="GO" id="GO:0045493">
    <property type="term" value="P:xylan catabolic process"/>
    <property type="evidence" value="ECO:0007669"/>
    <property type="project" value="UniProtKB-KW"/>
</dbReference>
<keyword evidence="11" id="KW-1185">Reference proteome</keyword>
<evidence type="ECO:0000256" key="9">
    <source>
        <dbReference type="SAM" id="Phobius"/>
    </source>
</evidence>
<dbReference type="PANTHER" id="PTHR38050:SF2">
    <property type="entry name" value="FERULOYL ESTERASE C-RELATED"/>
    <property type="match status" value="1"/>
</dbReference>
<reference evidence="10 11" key="1">
    <citation type="journal article" date="2007" name="Genome Res.">
        <title>Genome characteristics of facultatively symbiotic Frankia sp. strains reflect host range and host plant biogeography.</title>
        <authorList>
            <person name="Normand P."/>
            <person name="Lapierre P."/>
            <person name="Tisa L.S."/>
            <person name="Gogarten J.P."/>
            <person name="Alloisio N."/>
            <person name="Bagnarol E."/>
            <person name="Bassi C.A."/>
            <person name="Berry A.M."/>
            <person name="Bickhart D.M."/>
            <person name="Choisne N."/>
            <person name="Couloux A."/>
            <person name="Cournoyer B."/>
            <person name="Cruveiller S."/>
            <person name="Daubin V."/>
            <person name="Demange N."/>
            <person name="Francino M.P."/>
            <person name="Goltsman E."/>
            <person name="Huang Y."/>
            <person name="Kopp O.R."/>
            <person name="Labarre L."/>
            <person name="Lapidus A."/>
            <person name="Lavire C."/>
            <person name="Marechal J."/>
            <person name="Martinez M."/>
            <person name="Mastronunzio J.E."/>
            <person name="Mullin B.C."/>
            <person name="Niemann J."/>
            <person name="Pujic P."/>
            <person name="Rawnsley T."/>
            <person name="Rouy Z."/>
            <person name="Schenowitz C."/>
            <person name="Sellstedt A."/>
            <person name="Tavares F."/>
            <person name="Tomkins J.P."/>
            <person name="Vallenet D."/>
            <person name="Valverde C."/>
            <person name="Wall L.G."/>
            <person name="Wang Y."/>
            <person name="Medigue C."/>
            <person name="Benson D.R."/>
        </authorList>
    </citation>
    <scope>NUCLEOTIDE SEQUENCE [LARGE SCALE GENOMIC DNA]</scope>
    <source>
        <strain evidence="11">DSM 45818 / CECT 9043 / CcI3</strain>
    </source>
</reference>
<evidence type="ECO:0000256" key="5">
    <source>
        <dbReference type="ARBA" id="ARBA00022801"/>
    </source>
</evidence>
<dbReference type="EMBL" id="CP000249">
    <property type="protein sequence ID" value="ABD12928.1"/>
    <property type="molecule type" value="Genomic_DNA"/>
</dbReference>
<dbReference type="InterPro" id="IPR010126">
    <property type="entry name" value="Esterase_phb"/>
</dbReference>
<evidence type="ECO:0000256" key="8">
    <source>
        <dbReference type="SAM" id="MobiDB-lite"/>
    </source>
</evidence>
<dbReference type="GO" id="GO:0005576">
    <property type="term" value="C:extracellular region"/>
    <property type="evidence" value="ECO:0007669"/>
    <property type="project" value="UniProtKB-SubCell"/>
</dbReference>
<proteinExistence type="predicted"/>
<dbReference type="Proteomes" id="UP000001937">
    <property type="component" value="Chromosome"/>
</dbReference>
<keyword evidence="4" id="KW-0732">Signal</keyword>